<dbReference type="Proteomes" id="UP000509303">
    <property type="component" value="Chromosome"/>
</dbReference>
<dbReference type="SUPFAM" id="SSF54593">
    <property type="entry name" value="Glyoxalase/Bleomycin resistance protein/Dihydroxybiphenyl dioxygenase"/>
    <property type="match status" value="1"/>
</dbReference>
<organism evidence="2 3">
    <name type="scientific">Streptomyces buecherae</name>
    <dbReference type="NCBI Taxonomy" id="2763006"/>
    <lineage>
        <taxon>Bacteria</taxon>
        <taxon>Bacillati</taxon>
        <taxon>Actinomycetota</taxon>
        <taxon>Actinomycetes</taxon>
        <taxon>Kitasatosporales</taxon>
        <taxon>Streptomycetaceae</taxon>
        <taxon>Streptomyces</taxon>
    </lineage>
</organism>
<name>A0A7H8NEZ2_9ACTN</name>
<dbReference type="InterPro" id="IPR025870">
    <property type="entry name" value="Glyoxalase-like_dom"/>
</dbReference>
<accession>A0A7H8NEZ2</accession>
<evidence type="ECO:0000259" key="1">
    <source>
        <dbReference type="Pfam" id="PF13468"/>
    </source>
</evidence>
<feature type="domain" description="Glyoxalase-like" evidence="1">
    <location>
        <begin position="11"/>
        <end position="193"/>
    </location>
</feature>
<dbReference type="InterPro" id="IPR029068">
    <property type="entry name" value="Glyas_Bleomycin-R_OHBP_Dase"/>
</dbReference>
<proteinExistence type="predicted"/>
<dbReference type="Gene3D" id="3.10.180.10">
    <property type="entry name" value="2,3-Dihydroxybiphenyl 1,2-Dioxygenase, domain 1"/>
    <property type="match status" value="1"/>
</dbReference>
<dbReference type="EMBL" id="CP054929">
    <property type="protein sequence ID" value="QKW53050.1"/>
    <property type="molecule type" value="Genomic_DNA"/>
</dbReference>
<reference evidence="2 3" key="1">
    <citation type="submission" date="2020-06" db="EMBL/GenBank/DDBJ databases">
        <title>Genome mining for natural products.</title>
        <authorList>
            <person name="Zhang B."/>
            <person name="Shi J."/>
            <person name="Ge H."/>
        </authorList>
    </citation>
    <scope>NUCLEOTIDE SEQUENCE [LARGE SCALE GENOMIC DNA]</scope>
    <source>
        <strain evidence="2 3">NA00687</strain>
    </source>
</reference>
<sequence>MTTQAPETPEFDHLLHGVPDVPSAVAAYTAAGLPAHVNPPYLGFQNGAWRLDVRYVEILTVVDHAEFADSPYGRAMAPMMPFVTDQIAAGGGGLNFAVNVTDATATTERLRRAGHEVELVTFAKEGSPVSFREAFLADAPRWAPFFISYEPDRQVILDTYRGGGGRRGAHDLAGFVIETPEPAVAADWLSRLLCLPTTADGTVVPLPGGHVHFTAGPADRITTLLLTDGTPPTTRVAGLDVRPA</sequence>
<protein>
    <submittedName>
        <fullName evidence="2">VOC family protein</fullName>
    </submittedName>
</protein>
<evidence type="ECO:0000313" key="3">
    <source>
        <dbReference type="Proteomes" id="UP000509303"/>
    </source>
</evidence>
<dbReference type="AlphaFoldDB" id="A0A7H8NEZ2"/>
<gene>
    <name evidence="2" type="ORF">HUT08_29845</name>
</gene>
<keyword evidence="3" id="KW-1185">Reference proteome</keyword>
<dbReference type="Pfam" id="PF13468">
    <property type="entry name" value="Glyoxalase_3"/>
    <property type="match status" value="1"/>
</dbReference>
<dbReference type="RefSeq" id="WP_176164760.1">
    <property type="nucleotide sequence ID" value="NZ_CP054929.1"/>
</dbReference>
<evidence type="ECO:0000313" key="2">
    <source>
        <dbReference type="EMBL" id="QKW53050.1"/>
    </source>
</evidence>